<dbReference type="Pfam" id="PF09707">
    <property type="entry name" value="Cas_Cas2CT1978"/>
    <property type="match status" value="1"/>
</dbReference>
<evidence type="ECO:0000259" key="2">
    <source>
        <dbReference type="SMART" id="SM00479"/>
    </source>
</evidence>
<gene>
    <name evidence="3" type="primary">cas2e</name>
    <name evidence="3" type="ORF">PNE09_01445</name>
</gene>
<dbReference type="SMART" id="SM00479">
    <property type="entry name" value="EXOIII"/>
    <property type="match status" value="1"/>
</dbReference>
<dbReference type="GO" id="GO:0003887">
    <property type="term" value="F:DNA-directed DNA polymerase activity"/>
    <property type="evidence" value="ECO:0007669"/>
    <property type="project" value="InterPro"/>
</dbReference>
<dbReference type="GO" id="GO:0005829">
    <property type="term" value="C:cytosol"/>
    <property type="evidence" value="ECO:0007669"/>
    <property type="project" value="TreeGrafter"/>
</dbReference>
<dbReference type="PANTHER" id="PTHR30231">
    <property type="entry name" value="DNA POLYMERASE III SUBUNIT EPSILON"/>
    <property type="match status" value="1"/>
</dbReference>
<dbReference type="InterPro" id="IPR006054">
    <property type="entry name" value="DnaQ"/>
</dbReference>
<evidence type="ECO:0000313" key="3">
    <source>
        <dbReference type="EMBL" id="MDB8002723.1"/>
    </source>
</evidence>
<feature type="domain" description="Exonuclease" evidence="2">
    <location>
        <begin position="150"/>
        <end position="314"/>
    </location>
</feature>
<dbReference type="CDD" id="cd06127">
    <property type="entry name" value="DEDDh"/>
    <property type="match status" value="1"/>
</dbReference>
<dbReference type="FunFam" id="3.30.420.10:FF:000045">
    <property type="entry name" value="3'-5' exonuclease DinG"/>
    <property type="match status" value="1"/>
</dbReference>
<accession>A0AAW6CXP0</accession>
<dbReference type="GO" id="GO:0003677">
    <property type="term" value="F:DNA binding"/>
    <property type="evidence" value="ECO:0007669"/>
    <property type="project" value="InterPro"/>
</dbReference>
<name>A0AAW6CXP0_9FIRM</name>
<dbReference type="Gene3D" id="3.30.420.10">
    <property type="entry name" value="Ribonuclease H-like superfamily/Ribonuclease H"/>
    <property type="match status" value="1"/>
</dbReference>
<reference evidence="3" key="1">
    <citation type="submission" date="2023-01" db="EMBL/GenBank/DDBJ databases">
        <title>Human gut microbiome strain richness.</title>
        <authorList>
            <person name="Chen-Liaw A."/>
        </authorList>
    </citation>
    <scope>NUCLEOTIDE SEQUENCE</scope>
    <source>
        <strain evidence="3">1001283st1_G1_1001283B150217_161031</strain>
    </source>
</reference>
<dbReference type="InterPro" id="IPR036397">
    <property type="entry name" value="RNaseH_sf"/>
</dbReference>
<keyword evidence="1" id="KW-0540">Nuclease</keyword>
<keyword evidence="1" id="KW-0378">Hydrolase</keyword>
<sequence length="314" mass="35262">MTKKPCICGMIKTNLSITVNNTGDDMMVVITLSCCPPKLRGDLSRWMQEIDTGVYVGNLNARVRDNVWDRVCSNIGNGHASMSYSSNNEQKLEFRIHNTQWEPVDYDGIKLIKRRVTKSDDENVIRPKAMTNHINRLSEKKQKSSGVSDTYTVIDIETTGLNPDDEIIELGAVTVENGSVAETYSVLVKTDKKIPEAIIRLTGITEELLASEGTDKSKALSEFAMRCNGKPLVGHNIGFDLNFIKSACAENKIDFVPSKIIDTVKISRKLLDINSYSLSAIADYLDLHYNKDRIHRALDDCLLTQRIYEKLKEI</sequence>
<protein>
    <submittedName>
        <fullName evidence="3">Type I-E CRISPR-associated endoribonuclease Cas2e</fullName>
    </submittedName>
</protein>
<dbReference type="GO" id="GO:0008408">
    <property type="term" value="F:3'-5' exonuclease activity"/>
    <property type="evidence" value="ECO:0007669"/>
    <property type="project" value="TreeGrafter"/>
</dbReference>
<proteinExistence type="predicted"/>
<organism evidence="3 4">
    <name type="scientific">[Eubacterium] siraeum</name>
    <dbReference type="NCBI Taxonomy" id="39492"/>
    <lineage>
        <taxon>Bacteria</taxon>
        <taxon>Bacillati</taxon>
        <taxon>Bacillota</taxon>
        <taxon>Clostridia</taxon>
        <taxon>Eubacteriales</taxon>
        <taxon>Oscillospiraceae</taxon>
        <taxon>Oscillospiraceae incertae sedis</taxon>
    </lineage>
</organism>
<dbReference type="GO" id="GO:0045004">
    <property type="term" value="P:DNA replication proofreading"/>
    <property type="evidence" value="ECO:0007669"/>
    <property type="project" value="TreeGrafter"/>
</dbReference>
<dbReference type="InterPro" id="IPR010152">
    <property type="entry name" value="CRISPR-assoc_prot_Cas2_sub"/>
</dbReference>
<dbReference type="SUPFAM" id="SSF53098">
    <property type="entry name" value="Ribonuclease H-like"/>
    <property type="match status" value="1"/>
</dbReference>
<dbReference type="Proteomes" id="UP001210809">
    <property type="component" value="Unassembled WGS sequence"/>
</dbReference>
<dbReference type="NCBIfam" id="TIGR00573">
    <property type="entry name" value="dnaq"/>
    <property type="match status" value="1"/>
</dbReference>
<dbReference type="EMBL" id="JAQLXW010000001">
    <property type="protein sequence ID" value="MDB8002723.1"/>
    <property type="molecule type" value="Genomic_DNA"/>
</dbReference>
<dbReference type="InterPro" id="IPR013520">
    <property type="entry name" value="Ribonucl_H"/>
</dbReference>
<comment type="caution">
    <text evidence="3">The sequence shown here is derived from an EMBL/GenBank/DDBJ whole genome shotgun (WGS) entry which is preliminary data.</text>
</comment>
<dbReference type="InterPro" id="IPR012337">
    <property type="entry name" value="RNaseH-like_sf"/>
</dbReference>
<evidence type="ECO:0000313" key="4">
    <source>
        <dbReference type="Proteomes" id="UP001210809"/>
    </source>
</evidence>
<dbReference type="NCBIfam" id="TIGR01873">
    <property type="entry name" value="cas_CT1978"/>
    <property type="match status" value="1"/>
</dbReference>
<keyword evidence="1" id="KW-0269">Exonuclease</keyword>
<dbReference type="CDD" id="cd09755">
    <property type="entry name" value="Cas2_I-E"/>
    <property type="match status" value="1"/>
</dbReference>
<dbReference type="Pfam" id="PF00929">
    <property type="entry name" value="RNase_T"/>
    <property type="match status" value="1"/>
</dbReference>
<dbReference type="Gene3D" id="3.30.70.240">
    <property type="match status" value="1"/>
</dbReference>
<dbReference type="AlphaFoldDB" id="A0AAW6CXP0"/>
<evidence type="ECO:0000256" key="1">
    <source>
        <dbReference type="ARBA" id="ARBA00022839"/>
    </source>
</evidence>
<dbReference type="PANTHER" id="PTHR30231:SF41">
    <property type="entry name" value="DNA POLYMERASE III SUBUNIT EPSILON"/>
    <property type="match status" value="1"/>
</dbReference>